<keyword evidence="5 7" id="KW-0067">ATP-binding</keyword>
<feature type="binding site" evidence="7">
    <location>
        <position position="50"/>
    </location>
    <ligand>
        <name>ATP</name>
        <dbReference type="ChEBI" id="CHEBI:30616"/>
    </ligand>
</feature>
<keyword evidence="11" id="KW-1185">Reference proteome</keyword>
<evidence type="ECO:0000256" key="6">
    <source>
        <dbReference type="ARBA" id="ARBA00061588"/>
    </source>
</evidence>
<dbReference type="Ensembl" id="ENSTRUT00000071887.1">
    <property type="protein sequence ID" value="ENSTRUP00000064431.1"/>
    <property type="gene ID" value="ENSTRUG00000032745.1"/>
</dbReference>
<feature type="compositionally biased region" description="Pro residues" evidence="8">
    <location>
        <begin position="324"/>
        <end position="334"/>
    </location>
</feature>
<dbReference type="SUPFAM" id="SSF56112">
    <property type="entry name" value="Protein kinase-like (PK-like)"/>
    <property type="match status" value="1"/>
</dbReference>
<name>A0A674MU08_TAKRU</name>
<feature type="region of interest" description="Disordered" evidence="8">
    <location>
        <begin position="306"/>
        <end position="390"/>
    </location>
</feature>
<evidence type="ECO:0000256" key="1">
    <source>
        <dbReference type="ARBA" id="ARBA00022527"/>
    </source>
</evidence>
<keyword evidence="4" id="KW-0418">Kinase</keyword>
<comment type="similarity">
    <text evidence="6">Belongs to the protein kinase superfamily. CK1 Ser/Thr protein kinase family.</text>
</comment>
<dbReference type="InterPro" id="IPR050235">
    <property type="entry name" value="CK1_Ser-Thr_kinase"/>
</dbReference>
<dbReference type="GO" id="GO:0005524">
    <property type="term" value="F:ATP binding"/>
    <property type="evidence" value="ECO:0007669"/>
    <property type="project" value="UniProtKB-UniRule"/>
</dbReference>
<dbReference type="FunFam" id="1.10.510.10:FF:000452">
    <property type="entry name" value="Tau tubulin kinase 2b"/>
    <property type="match status" value="1"/>
</dbReference>
<dbReference type="InterPro" id="IPR011009">
    <property type="entry name" value="Kinase-like_dom_sf"/>
</dbReference>
<dbReference type="PANTHER" id="PTHR11909">
    <property type="entry name" value="CASEIN KINASE-RELATED"/>
    <property type="match status" value="1"/>
</dbReference>
<evidence type="ECO:0000256" key="2">
    <source>
        <dbReference type="ARBA" id="ARBA00022679"/>
    </source>
</evidence>
<proteinExistence type="inferred from homology"/>
<feature type="region of interest" description="Disordered" evidence="8">
    <location>
        <begin position="406"/>
        <end position="428"/>
    </location>
</feature>
<sequence>MSGAAENTDILSVADVVKDRWKVARKIGGGGFGEVYEVLDQLSQATVALKVESAQHPKQVLKMEVAVLKKLQGKDHVCRFVGCGQNERFTYVVMELQGRNLADLRRTMTGGTFSVSTTLRLGKQILEAIESIHSVGFLHRDIKPPRSVAGFRGTVRYASINAHKNKEMGRHDDLWSLFYMLVEFTVGQLPWRKIKDKEEVGKFKETYDHRLMLKHLPPEFSSFLDHILTLDYFTKPDYQLLMSAFENAMKRHIVLENDPYDWEKCSSEELLTINAAAATAQQLTRLTPAYLGMANASVLPGELQRENTEDVLQGERLSDADICPPLPTPAPPVPGEEALEEGDHRSNQKQPTPIIRKVASVDERSPNQGSHSPKSGSPQNSPRRVRSETMFLERAVPLLRRMKHSQSMALEKRLMPEPKPTLERFLET</sequence>
<dbReference type="PROSITE" id="PS50011">
    <property type="entry name" value="PROTEIN_KINASE_DOM"/>
    <property type="match status" value="1"/>
</dbReference>
<keyword evidence="3 7" id="KW-0547">Nucleotide-binding</keyword>
<dbReference type="InterPro" id="IPR000719">
    <property type="entry name" value="Prot_kinase_dom"/>
</dbReference>
<evidence type="ECO:0000256" key="7">
    <source>
        <dbReference type="PROSITE-ProRule" id="PRU10141"/>
    </source>
</evidence>
<evidence type="ECO:0000313" key="10">
    <source>
        <dbReference type="Ensembl" id="ENSTRUP00000064431.1"/>
    </source>
</evidence>
<evidence type="ECO:0000256" key="8">
    <source>
        <dbReference type="SAM" id="MobiDB-lite"/>
    </source>
</evidence>
<dbReference type="Gene3D" id="1.10.510.10">
    <property type="entry name" value="Transferase(Phosphotransferase) domain 1"/>
    <property type="match status" value="2"/>
</dbReference>
<evidence type="ECO:0000256" key="5">
    <source>
        <dbReference type="ARBA" id="ARBA00022840"/>
    </source>
</evidence>
<evidence type="ECO:0000256" key="3">
    <source>
        <dbReference type="ARBA" id="ARBA00022741"/>
    </source>
</evidence>
<evidence type="ECO:0000259" key="9">
    <source>
        <dbReference type="PROSITE" id="PS50011"/>
    </source>
</evidence>
<accession>A0A674MU08</accession>
<feature type="compositionally biased region" description="Basic and acidic residues" evidence="8">
    <location>
        <begin position="410"/>
        <end position="428"/>
    </location>
</feature>
<dbReference type="FunFam" id="3.30.200.20:FF:000358">
    <property type="entry name" value="Tau tubulin kinase 2b"/>
    <property type="match status" value="1"/>
</dbReference>
<dbReference type="InterPro" id="IPR017441">
    <property type="entry name" value="Protein_kinase_ATP_BS"/>
</dbReference>
<dbReference type="Gene3D" id="3.30.200.20">
    <property type="entry name" value="Phosphorylase Kinase, domain 1"/>
    <property type="match status" value="1"/>
</dbReference>
<dbReference type="Pfam" id="PF00069">
    <property type="entry name" value="Pkinase"/>
    <property type="match status" value="1"/>
</dbReference>
<feature type="domain" description="Protein kinase" evidence="9">
    <location>
        <begin position="21"/>
        <end position="255"/>
    </location>
</feature>
<dbReference type="OMA" id="YLHMANA"/>
<keyword evidence="1" id="KW-0723">Serine/threonine-protein kinase</keyword>
<dbReference type="PROSITE" id="PS00107">
    <property type="entry name" value="PROTEIN_KINASE_ATP"/>
    <property type="match status" value="1"/>
</dbReference>
<reference evidence="10 11" key="1">
    <citation type="journal article" date="2011" name="Genome Biol. Evol.">
        <title>Integration of the genetic map and genome assembly of fugu facilitates insights into distinct features of genome evolution in teleosts and mammals.</title>
        <authorList>
            <person name="Kai W."/>
            <person name="Kikuchi K."/>
            <person name="Tohari S."/>
            <person name="Chew A.K."/>
            <person name="Tay A."/>
            <person name="Fujiwara A."/>
            <person name="Hosoya S."/>
            <person name="Suetake H."/>
            <person name="Naruse K."/>
            <person name="Brenner S."/>
            <person name="Suzuki Y."/>
            <person name="Venkatesh B."/>
        </authorList>
    </citation>
    <scope>NUCLEOTIDE SEQUENCE [LARGE SCALE GENOMIC DNA]</scope>
</reference>
<evidence type="ECO:0000313" key="11">
    <source>
        <dbReference type="Proteomes" id="UP000005226"/>
    </source>
</evidence>
<feature type="compositionally biased region" description="Polar residues" evidence="8">
    <location>
        <begin position="366"/>
        <end position="382"/>
    </location>
</feature>
<gene>
    <name evidence="10" type="primary">ttbk2b</name>
</gene>
<reference evidence="10" key="2">
    <citation type="submission" date="2025-08" db="UniProtKB">
        <authorList>
            <consortium name="Ensembl"/>
        </authorList>
    </citation>
    <scope>IDENTIFICATION</scope>
</reference>
<dbReference type="GO" id="GO:0004674">
    <property type="term" value="F:protein serine/threonine kinase activity"/>
    <property type="evidence" value="ECO:0007669"/>
    <property type="project" value="UniProtKB-KW"/>
</dbReference>
<dbReference type="InParanoid" id="A0A674MU08"/>
<reference evidence="10" key="3">
    <citation type="submission" date="2025-09" db="UniProtKB">
        <authorList>
            <consortium name="Ensembl"/>
        </authorList>
    </citation>
    <scope>IDENTIFICATION</scope>
</reference>
<dbReference type="GeneTree" id="ENSGT00940000165020"/>
<protein>
    <submittedName>
        <fullName evidence="10">Tau tubulin kinase 2b</fullName>
    </submittedName>
</protein>
<evidence type="ECO:0000256" key="4">
    <source>
        <dbReference type="ARBA" id="ARBA00022777"/>
    </source>
</evidence>
<dbReference type="GO" id="GO:0015630">
    <property type="term" value="C:microtubule cytoskeleton"/>
    <property type="evidence" value="ECO:0007669"/>
    <property type="project" value="UniProtKB-ARBA"/>
</dbReference>
<organism evidence="10 11">
    <name type="scientific">Takifugu rubripes</name>
    <name type="common">Japanese pufferfish</name>
    <name type="synonym">Fugu rubripes</name>
    <dbReference type="NCBI Taxonomy" id="31033"/>
    <lineage>
        <taxon>Eukaryota</taxon>
        <taxon>Metazoa</taxon>
        <taxon>Chordata</taxon>
        <taxon>Craniata</taxon>
        <taxon>Vertebrata</taxon>
        <taxon>Euteleostomi</taxon>
        <taxon>Actinopterygii</taxon>
        <taxon>Neopterygii</taxon>
        <taxon>Teleostei</taxon>
        <taxon>Neoteleostei</taxon>
        <taxon>Acanthomorphata</taxon>
        <taxon>Eupercaria</taxon>
        <taxon>Tetraodontiformes</taxon>
        <taxon>Tetradontoidea</taxon>
        <taxon>Tetraodontidae</taxon>
        <taxon>Takifugu</taxon>
    </lineage>
</organism>
<dbReference type="AlphaFoldDB" id="A0A674MU08"/>
<keyword evidence="2" id="KW-0808">Transferase</keyword>
<dbReference type="Proteomes" id="UP000005226">
    <property type="component" value="Chromosome 16"/>
</dbReference>